<organism evidence="2 3">
    <name type="scientific">Lactovum miscens</name>
    <dbReference type="NCBI Taxonomy" id="190387"/>
    <lineage>
        <taxon>Bacteria</taxon>
        <taxon>Bacillati</taxon>
        <taxon>Bacillota</taxon>
        <taxon>Bacilli</taxon>
        <taxon>Lactobacillales</taxon>
        <taxon>Streptococcaceae</taxon>
        <taxon>Lactovum</taxon>
    </lineage>
</organism>
<gene>
    <name evidence="2" type="ORF">HNQ37_000196</name>
</gene>
<comment type="caution">
    <text evidence="2">The sequence shown here is derived from an EMBL/GenBank/DDBJ whole genome shotgun (WGS) entry which is preliminary data.</text>
</comment>
<dbReference type="Proteomes" id="UP000562464">
    <property type="component" value="Unassembled WGS sequence"/>
</dbReference>
<name>A0A841C0A3_9LACT</name>
<dbReference type="AlphaFoldDB" id="A0A841C0A3"/>
<reference evidence="2 3" key="1">
    <citation type="submission" date="2020-08" db="EMBL/GenBank/DDBJ databases">
        <title>Genomic Encyclopedia of Type Strains, Phase IV (KMG-IV): sequencing the most valuable type-strain genomes for metagenomic binning, comparative biology and taxonomic classification.</title>
        <authorList>
            <person name="Goeker M."/>
        </authorList>
    </citation>
    <scope>NUCLEOTIDE SEQUENCE [LARGE SCALE GENOMIC DNA]</scope>
    <source>
        <strain evidence="2 3">DSM 14925</strain>
    </source>
</reference>
<evidence type="ECO:0000313" key="3">
    <source>
        <dbReference type="Proteomes" id="UP000562464"/>
    </source>
</evidence>
<accession>A0A841C0A3</accession>
<proteinExistence type="predicted"/>
<dbReference type="RefSeq" id="WP_183538410.1">
    <property type="nucleotide sequence ID" value="NZ_JACHHV010000002.1"/>
</dbReference>
<protein>
    <recommendedName>
        <fullName evidence="1">TipAS antibiotic-recognition domain-containing protein</fullName>
    </recommendedName>
</protein>
<keyword evidence="3" id="KW-1185">Reference proteome</keyword>
<dbReference type="Pfam" id="PF07739">
    <property type="entry name" value="TipAS"/>
    <property type="match status" value="1"/>
</dbReference>
<evidence type="ECO:0000259" key="1">
    <source>
        <dbReference type="Pfam" id="PF07739"/>
    </source>
</evidence>
<sequence>MPKLILSLSEKEVKFGKEILEKHGKEKIAASNGKYLKMSKEDFQKLEAEHEKVVDLLNKDFPIKDKELACQAIEIYRDRQSHYWTGQVTPEAHKDLSEMYVIDARFCKNYDRDFEGVSEFFRGEMT</sequence>
<dbReference type="InterPro" id="IPR012925">
    <property type="entry name" value="TipAS_dom"/>
</dbReference>
<dbReference type="SUPFAM" id="SSF89082">
    <property type="entry name" value="Antibiotic binding domain of TipA-like multidrug resistance regulators"/>
    <property type="match status" value="1"/>
</dbReference>
<feature type="domain" description="TipAS antibiotic-recognition" evidence="1">
    <location>
        <begin position="15"/>
        <end position="123"/>
    </location>
</feature>
<dbReference type="Gene3D" id="1.10.490.50">
    <property type="entry name" value="Antibiotic binding domain of TipA-like multidrug resistance regulators"/>
    <property type="match status" value="1"/>
</dbReference>
<dbReference type="EMBL" id="JACHHV010000002">
    <property type="protein sequence ID" value="MBB5887326.1"/>
    <property type="molecule type" value="Genomic_DNA"/>
</dbReference>
<evidence type="ECO:0000313" key="2">
    <source>
        <dbReference type="EMBL" id="MBB5887326.1"/>
    </source>
</evidence>
<dbReference type="InterPro" id="IPR036244">
    <property type="entry name" value="TipA-like_antibiotic-bd"/>
</dbReference>